<dbReference type="Proteomes" id="UP000001542">
    <property type="component" value="Unassembled WGS sequence"/>
</dbReference>
<keyword evidence="2" id="KW-1185">Reference proteome</keyword>
<accession>A2DAG5</accession>
<dbReference type="InParanoid" id="A2DAG5"/>
<evidence type="ECO:0000313" key="1">
    <source>
        <dbReference type="EMBL" id="EAY22468.1"/>
    </source>
</evidence>
<dbReference type="VEuPathDB" id="TrichDB:TVAG_034910"/>
<dbReference type="EMBL" id="DS113183">
    <property type="protein sequence ID" value="EAY22468.1"/>
    <property type="molecule type" value="Genomic_DNA"/>
</dbReference>
<name>A2DAG5_TRIV3</name>
<reference evidence="1" key="1">
    <citation type="submission" date="2006-10" db="EMBL/GenBank/DDBJ databases">
        <authorList>
            <person name="Amadeo P."/>
            <person name="Zhao Q."/>
            <person name="Wortman J."/>
            <person name="Fraser-Liggett C."/>
            <person name="Carlton J."/>
        </authorList>
    </citation>
    <scope>NUCLEOTIDE SEQUENCE</scope>
    <source>
        <strain evidence="1">G3</strain>
    </source>
</reference>
<reference evidence="1" key="2">
    <citation type="journal article" date="2007" name="Science">
        <title>Draft genome sequence of the sexually transmitted pathogen Trichomonas vaginalis.</title>
        <authorList>
            <person name="Carlton J.M."/>
            <person name="Hirt R.P."/>
            <person name="Silva J.C."/>
            <person name="Delcher A.L."/>
            <person name="Schatz M."/>
            <person name="Zhao Q."/>
            <person name="Wortman J.R."/>
            <person name="Bidwell S.L."/>
            <person name="Alsmark U.C.M."/>
            <person name="Besteiro S."/>
            <person name="Sicheritz-Ponten T."/>
            <person name="Noel C.J."/>
            <person name="Dacks J.B."/>
            <person name="Foster P.G."/>
            <person name="Simillion C."/>
            <person name="Van de Peer Y."/>
            <person name="Miranda-Saavedra D."/>
            <person name="Barton G.J."/>
            <person name="Westrop G.D."/>
            <person name="Mueller S."/>
            <person name="Dessi D."/>
            <person name="Fiori P.L."/>
            <person name="Ren Q."/>
            <person name="Paulsen I."/>
            <person name="Zhang H."/>
            <person name="Bastida-Corcuera F.D."/>
            <person name="Simoes-Barbosa A."/>
            <person name="Brown M.T."/>
            <person name="Hayes R.D."/>
            <person name="Mukherjee M."/>
            <person name="Okumura C.Y."/>
            <person name="Schneider R."/>
            <person name="Smith A.J."/>
            <person name="Vanacova S."/>
            <person name="Villalvazo M."/>
            <person name="Haas B.J."/>
            <person name="Pertea M."/>
            <person name="Feldblyum T.V."/>
            <person name="Utterback T.R."/>
            <person name="Shu C.L."/>
            <person name="Osoegawa K."/>
            <person name="de Jong P.J."/>
            <person name="Hrdy I."/>
            <person name="Horvathova L."/>
            <person name="Zubacova Z."/>
            <person name="Dolezal P."/>
            <person name="Malik S.B."/>
            <person name="Logsdon J.M. Jr."/>
            <person name="Henze K."/>
            <person name="Gupta A."/>
            <person name="Wang C.C."/>
            <person name="Dunne R.L."/>
            <person name="Upcroft J.A."/>
            <person name="Upcroft P."/>
            <person name="White O."/>
            <person name="Salzberg S.L."/>
            <person name="Tang P."/>
            <person name="Chiu C.-H."/>
            <person name="Lee Y.-S."/>
            <person name="Embley T.M."/>
            <person name="Coombs G.H."/>
            <person name="Mottram J.C."/>
            <person name="Tachezy J."/>
            <person name="Fraser-Liggett C.M."/>
            <person name="Johnson P.J."/>
        </authorList>
    </citation>
    <scope>NUCLEOTIDE SEQUENCE [LARGE SCALE GENOMIC DNA]</scope>
    <source>
        <strain evidence="1">G3</strain>
    </source>
</reference>
<evidence type="ECO:0000313" key="2">
    <source>
        <dbReference type="Proteomes" id="UP000001542"/>
    </source>
</evidence>
<sequence length="279" mass="32950">MYRQVPLTVAFSSEDENVKINGNRITFKLPIDWSVNINEKYIGLSSMYITRGFRKVEFELEVVVINETQEFKQTIHIYKYFKDDTTLYECMSDFNEIFEKKFNKNALGLNVYLDKLKEEGIQPQIIDFHYEFIEQIDDSHTCTFVIYSPFNEIAEKRKSDFRIGFKISQYNEDFMNVFNYKPGEERTVLLPIITCNVWDRKQVILYSNIAKGVENEFIGHTRSTPLTNIKYYKLSGNNREFWIDMYSTHDHKCPVVLPEDGKDVFFLEAQLLNSTIATL</sequence>
<proteinExistence type="predicted"/>
<gene>
    <name evidence="1" type="ORF">TVAG_034910</name>
</gene>
<dbReference type="VEuPathDB" id="TrichDB:TVAGG3_0843370"/>
<dbReference type="OrthoDB" id="2338804at2759"/>
<protein>
    <submittedName>
        <fullName evidence="1">Uncharacterized protein</fullName>
    </submittedName>
</protein>
<organism evidence="1 2">
    <name type="scientific">Trichomonas vaginalis (strain ATCC PRA-98 / G3)</name>
    <dbReference type="NCBI Taxonomy" id="412133"/>
    <lineage>
        <taxon>Eukaryota</taxon>
        <taxon>Metamonada</taxon>
        <taxon>Parabasalia</taxon>
        <taxon>Trichomonadida</taxon>
        <taxon>Trichomonadidae</taxon>
        <taxon>Trichomonas</taxon>
    </lineage>
</organism>
<dbReference type="AlphaFoldDB" id="A2DAG5"/>